<proteinExistence type="predicted"/>
<dbReference type="RefSeq" id="XP_002288946.1">
    <property type="nucleotide sequence ID" value="XM_002288910.1"/>
</dbReference>
<feature type="compositionally biased region" description="Basic and acidic residues" evidence="2">
    <location>
        <begin position="321"/>
        <end position="337"/>
    </location>
</feature>
<dbReference type="KEGG" id="tps:THAPSDRAFT_3702"/>
<keyword evidence="1" id="KW-0175">Coiled coil</keyword>
<evidence type="ECO:0000256" key="1">
    <source>
        <dbReference type="SAM" id="Coils"/>
    </source>
</evidence>
<reference evidence="3 4" key="2">
    <citation type="journal article" date="2008" name="Nature">
        <title>The Phaeodactylum genome reveals the evolutionary history of diatom genomes.</title>
        <authorList>
            <person name="Bowler C."/>
            <person name="Allen A.E."/>
            <person name="Badger J.H."/>
            <person name="Grimwood J."/>
            <person name="Jabbari K."/>
            <person name="Kuo A."/>
            <person name="Maheswari U."/>
            <person name="Martens C."/>
            <person name="Maumus F."/>
            <person name="Otillar R.P."/>
            <person name="Rayko E."/>
            <person name="Salamov A."/>
            <person name="Vandepoele K."/>
            <person name="Beszteri B."/>
            <person name="Gruber A."/>
            <person name="Heijde M."/>
            <person name="Katinka M."/>
            <person name="Mock T."/>
            <person name="Valentin K."/>
            <person name="Verret F."/>
            <person name="Berges J.A."/>
            <person name="Brownlee C."/>
            <person name="Cadoret J.P."/>
            <person name="Chiovitti A."/>
            <person name="Choi C.J."/>
            <person name="Coesel S."/>
            <person name="De Martino A."/>
            <person name="Detter J.C."/>
            <person name="Durkin C."/>
            <person name="Falciatore A."/>
            <person name="Fournet J."/>
            <person name="Haruta M."/>
            <person name="Huysman M.J."/>
            <person name="Jenkins B.D."/>
            <person name="Jiroutova K."/>
            <person name="Jorgensen R.E."/>
            <person name="Joubert Y."/>
            <person name="Kaplan A."/>
            <person name="Kroger N."/>
            <person name="Kroth P.G."/>
            <person name="La Roche J."/>
            <person name="Lindquist E."/>
            <person name="Lommer M."/>
            <person name="Martin-Jezequel V."/>
            <person name="Lopez P.J."/>
            <person name="Lucas S."/>
            <person name="Mangogna M."/>
            <person name="McGinnis K."/>
            <person name="Medlin L.K."/>
            <person name="Montsant A."/>
            <person name="Oudot-Le Secq M.P."/>
            <person name="Napoli C."/>
            <person name="Obornik M."/>
            <person name="Parker M.S."/>
            <person name="Petit J.L."/>
            <person name="Porcel B.M."/>
            <person name="Poulsen N."/>
            <person name="Robison M."/>
            <person name="Rychlewski L."/>
            <person name="Rynearson T.A."/>
            <person name="Schmutz J."/>
            <person name="Shapiro H."/>
            <person name="Siaut M."/>
            <person name="Stanley M."/>
            <person name="Sussman M.R."/>
            <person name="Taylor A.R."/>
            <person name="Vardi A."/>
            <person name="von Dassow P."/>
            <person name="Vyverman W."/>
            <person name="Willis A."/>
            <person name="Wyrwicz L.S."/>
            <person name="Rokhsar D.S."/>
            <person name="Weissenbach J."/>
            <person name="Armbrust E.V."/>
            <person name="Green B.R."/>
            <person name="Van de Peer Y."/>
            <person name="Grigoriev I.V."/>
        </authorList>
    </citation>
    <scope>NUCLEOTIDE SEQUENCE [LARGE SCALE GENOMIC DNA]</scope>
    <source>
        <strain evidence="3 4">CCMP1335</strain>
    </source>
</reference>
<dbReference type="InParanoid" id="B8BYI9"/>
<name>B8BYI9_THAPS</name>
<sequence length="384" mass="43086">MSRNKYVLIGTNRITILNNDSSLQAGMISVFRLQPRRLSADGSFPLGGVGFDETLHLVIGDGVHTFYESLAPSKIKQISADTPKEQMDEVSSILLSNDGDGDLETKHKMENFKVKYHLVESQVLGGRDDSSVTTSIKVSILKTCLNSLVRPVWEGHVNNICLAKYEHLPSFAQSALPEQSLRKTSSSGLSFPLMLGDTVDILQTEIKSLRQENQQLNEDTIRWKNTADKLVDQWQTEKNELTESFLVLFNEHKARHVATRKELEELKSNENNLPIGTVSSKQISRREADILPDNEDEHDHATWSDNLVKRLAAGPNKSRRGSREIDRYKSEEKEEASAARPASTSEGTFVNPHTGVLEISNYKRMFDSDDDSDSPPKKKKTCDC</sequence>
<keyword evidence="4" id="KW-1185">Reference proteome</keyword>
<evidence type="ECO:0000256" key="2">
    <source>
        <dbReference type="SAM" id="MobiDB-lite"/>
    </source>
</evidence>
<reference evidence="3 4" key="1">
    <citation type="journal article" date="2004" name="Science">
        <title>The genome of the diatom Thalassiosira pseudonana: ecology, evolution, and metabolism.</title>
        <authorList>
            <person name="Armbrust E.V."/>
            <person name="Berges J.A."/>
            <person name="Bowler C."/>
            <person name="Green B.R."/>
            <person name="Martinez D."/>
            <person name="Putnam N.H."/>
            <person name="Zhou S."/>
            <person name="Allen A.E."/>
            <person name="Apt K.E."/>
            <person name="Bechner M."/>
            <person name="Brzezinski M.A."/>
            <person name="Chaal B.K."/>
            <person name="Chiovitti A."/>
            <person name="Davis A.K."/>
            <person name="Demarest M.S."/>
            <person name="Detter J.C."/>
            <person name="Glavina T."/>
            <person name="Goodstein D."/>
            <person name="Hadi M.Z."/>
            <person name="Hellsten U."/>
            <person name="Hildebrand M."/>
            <person name="Jenkins B.D."/>
            <person name="Jurka J."/>
            <person name="Kapitonov V.V."/>
            <person name="Kroger N."/>
            <person name="Lau W.W."/>
            <person name="Lane T.W."/>
            <person name="Larimer F.W."/>
            <person name="Lippmeier J.C."/>
            <person name="Lucas S."/>
            <person name="Medina M."/>
            <person name="Montsant A."/>
            <person name="Obornik M."/>
            <person name="Parker M.S."/>
            <person name="Palenik B."/>
            <person name="Pazour G.J."/>
            <person name="Richardson P.M."/>
            <person name="Rynearson T.A."/>
            <person name="Saito M.A."/>
            <person name="Schwartz D.C."/>
            <person name="Thamatrakoln K."/>
            <person name="Valentin K."/>
            <person name="Vardi A."/>
            <person name="Wilkerson F.P."/>
            <person name="Rokhsar D.S."/>
        </authorList>
    </citation>
    <scope>NUCLEOTIDE SEQUENCE [LARGE SCALE GENOMIC DNA]</scope>
    <source>
        <strain evidence="3 4">CCMP1335</strain>
    </source>
</reference>
<dbReference type="OMA" id="NEDTIRW"/>
<evidence type="ECO:0000313" key="4">
    <source>
        <dbReference type="Proteomes" id="UP000001449"/>
    </source>
</evidence>
<organism evidence="3 4">
    <name type="scientific">Thalassiosira pseudonana</name>
    <name type="common">Marine diatom</name>
    <name type="synonym">Cyclotella nana</name>
    <dbReference type="NCBI Taxonomy" id="35128"/>
    <lineage>
        <taxon>Eukaryota</taxon>
        <taxon>Sar</taxon>
        <taxon>Stramenopiles</taxon>
        <taxon>Ochrophyta</taxon>
        <taxon>Bacillariophyta</taxon>
        <taxon>Coscinodiscophyceae</taxon>
        <taxon>Thalassiosirophycidae</taxon>
        <taxon>Thalassiosirales</taxon>
        <taxon>Thalassiosiraceae</taxon>
        <taxon>Thalassiosira</taxon>
    </lineage>
</organism>
<gene>
    <name evidence="3" type="ORF">THAPSDRAFT_3702</name>
</gene>
<dbReference type="PaxDb" id="35128-Thaps3702"/>
<dbReference type="EMBL" id="CM000640">
    <property type="protein sequence ID" value="EED94382.1"/>
    <property type="molecule type" value="Genomic_DNA"/>
</dbReference>
<dbReference type="AlphaFoldDB" id="B8BYI9"/>
<protein>
    <submittedName>
        <fullName evidence="3">Uncharacterized protein</fullName>
    </submittedName>
</protein>
<feature type="region of interest" description="Disordered" evidence="2">
    <location>
        <begin position="291"/>
        <end position="384"/>
    </location>
</feature>
<feature type="coiled-coil region" evidence="1">
    <location>
        <begin position="199"/>
        <end position="269"/>
    </location>
</feature>
<evidence type="ECO:0000313" key="3">
    <source>
        <dbReference type="EMBL" id="EED94382.1"/>
    </source>
</evidence>
<accession>B8BYI9</accession>
<dbReference type="GeneID" id="7449520"/>
<dbReference type="HOGENOM" id="CLU_720593_0_0_1"/>
<dbReference type="Proteomes" id="UP000001449">
    <property type="component" value="Chromosome 3"/>
</dbReference>
<dbReference type="eggNOG" id="ENOG502T7SD">
    <property type="taxonomic scope" value="Eukaryota"/>
</dbReference>